<gene>
    <name evidence="1" type="ORF">JCM9140_4762</name>
</gene>
<dbReference type="PANTHER" id="PTHR48098:SF1">
    <property type="entry name" value="DIACYLGLYCEROL ACYLTRANSFERASE_MYCOLYLTRANSFERASE AG85A"/>
    <property type="match status" value="1"/>
</dbReference>
<protein>
    <submittedName>
        <fullName evidence="1">Putative esterase</fullName>
    </submittedName>
</protein>
<sequence length="265" mass="30652">MALVNCNFFSYTLGMDYEMNVLLPEKRQQPHLANPNKKYPVLYLLHGHSDDHTSWLRKSLVELLVRDKDVIVVMPNAHRSFYTDSKHGHNYFQFLSKELPVVVSNFFPASNKREENFVAGISMGGYGAMKWALNCPEKFAAAGSLSGALSPYKSLLEADDHNMFTVSDFKENFLNVFGGEKDFQGTENDLFYIAKKLDKEDEPKPYLYQSCGVSDPLYKYNVEYRDFIENETDCFNYTYHEDEGGHDWEYWNKVFPLMLKGFGII</sequence>
<dbReference type="STRING" id="1236970.JCM9140_4762"/>
<dbReference type="AlphaFoldDB" id="W4QA30"/>
<reference evidence="1" key="1">
    <citation type="journal article" date="2014" name="Genome Announc.">
        <title>Draft Genome Sequences of Three Alkaliphilic Bacillus Strains, Bacillus wakoensis JCM 9140T, Bacillus akibai JCM 9157T, and Bacillus hemicellulosilyticus JCM 9152T.</title>
        <authorList>
            <person name="Yuki M."/>
            <person name="Oshima K."/>
            <person name="Suda W."/>
            <person name="Oshida Y."/>
            <person name="Kitamura K."/>
            <person name="Iida T."/>
            <person name="Hattori M."/>
            <person name="Ohkuma M."/>
        </authorList>
    </citation>
    <scope>NUCLEOTIDE SEQUENCE [LARGE SCALE GENOMIC DNA]</scope>
    <source>
        <strain evidence="1">JCM 9140</strain>
    </source>
</reference>
<evidence type="ECO:0000313" key="1">
    <source>
        <dbReference type="EMBL" id="GAE28518.1"/>
    </source>
</evidence>
<dbReference type="EMBL" id="BAUT01000117">
    <property type="protein sequence ID" value="GAE28518.1"/>
    <property type="molecule type" value="Genomic_DNA"/>
</dbReference>
<comment type="caution">
    <text evidence="1">The sequence shown here is derived from an EMBL/GenBank/DDBJ whole genome shotgun (WGS) entry which is preliminary data.</text>
</comment>
<dbReference type="InterPro" id="IPR000801">
    <property type="entry name" value="Esterase-like"/>
</dbReference>
<dbReference type="SUPFAM" id="SSF53474">
    <property type="entry name" value="alpha/beta-Hydrolases"/>
    <property type="match status" value="1"/>
</dbReference>
<dbReference type="Gene3D" id="3.40.50.1820">
    <property type="entry name" value="alpha/beta hydrolase"/>
    <property type="match status" value="1"/>
</dbReference>
<dbReference type="PANTHER" id="PTHR48098">
    <property type="entry name" value="ENTEROCHELIN ESTERASE-RELATED"/>
    <property type="match status" value="1"/>
</dbReference>
<accession>W4QA30</accession>
<dbReference type="Proteomes" id="UP000018890">
    <property type="component" value="Unassembled WGS sequence"/>
</dbReference>
<organism evidence="1 2">
    <name type="scientific">Halalkalibacter wakoensis JCM 9140</name>
    <dbReference type="NCBI Taxonomy" id="1236970"/>
    <lineage>
        <taxon>Bacteria</taxon>
        <taxon>Bacillati</taxon>
        <taxon>Bacillota</taxon>
        <taxon>Bacilli</taxon>
        <taxon>Bacillales</taxon>
        <taxon>Bacillaceae</taxon>
        <taxon>Halalkalibacter</taxon>
    </lineage>
</organism>
<keyword evidence="2" id="KW-1185">Reference proteome</keyword>
<dbReference type="Pfam" id="PF00756">
    <property type="entry name" value="Esterase"/>
    <property type="match status" value="1"/>
</dbReference>
<dbReference type="InterPro" id="IPR029058">
    <property type="entry name" value="AB_hydrolase_fold"/>
</dbReference>
<dbReference type="GO" id="GO:0016747">
    <property type="term" value="F:acyltransferase activity, transferring groups other than amino-acyl groups"/>
    <property type="evidence" value="ECO:0007669"/>
    <property type="project" value="TreeGrafter"/>
</dbReference>
<dbReference type="RefSeq" id="WP_034751438.1">
    <property type="nucleotide sequence ID" value="NZ_BAUT01000117.1"/>
</dbReference>
<name>W4QA30_9BACI</name>
<evidence type="ECO:0000313" key="2">
    <source>
        <dbReference type="Proteomes" id="UP000018890"/>
    </source>
</evidence>
<dbReference type="InterPro" id="IPR050583">
    <property type="entry name" value="Mycobacterial_A85_antigen"/>
</dbReference>
<proteinExistence type="predicted"/>
<dbReference type="OrthoDB" id="9803578at2"/>